<dbReference type="EMBL" id="QGNW01002265">
    <property type="protein sequence ID" value="RVW21829.1"/>
    <property type="molecule type" value="Genomic_DNA"/>
</dbReference>
<dbReference type="Gene3D" id="1.20.140.40">
    <property type="entry name" value="Invertase/pectin methylesterase inhibitor family protein"/>
    <property type="match status" value="1"/>
</dbReference>
<gene>
    <name evidence="1" type="primary">AP2M_4</name>
    <name evidence="1" type="ORF">CK203_108577</name>
</gene>
<proteinExistence type="predicted"/>
<name>A0A438CF52_VITVI</name>
<accession>A0A438CF52</accession>
<dbReference type="InterPro" id="IPR035513">
    <property type="entry name" value="Invertase/methylesterase_inhib"/>
</dbReference>
<reference evidence="1 2" key="1">
    <citation type="journal article" date="2018" name="PLoS Genet.">
        <title>Population sequencing reveals clonal diversity and ancestral inbreeding in the grapevine cultivar Chardonnay.</title>
        <authorList>
            <person name="Roach M.J."/>
            <person name="Johnson D.L."/>
            <person name="Bohlmann J."/>
            <person name="van Vuuren H.J."/>
            <person name="Jones S.J."/>
            <person name="Pretorius I.S."/>
            <person name="Schmidt S.A."/>
            <person name="Borneman A.R."/>
        </authorList>
    </citation>
    <scope>NUCLEOTIDE SEQUENCE [LARGE SCALE GENOMIC DNA]</scope>
    <source>
        <strain evidence="2">cv. Chardonnay</strain>
        <tissue evidence="1">Leaf</tissue>
    </source>
</reference>
<dbReference type="Proteomes" id="UP000288805">
    <property type="component" value="Unassembled WGS sequence"/>
</dbReference>
<organism evidence="1 2">
    <name type="scientific">Vitis vinifera</name>
    <name type="common">Grape</name>
    <dbReference type="NCBI Taxonomy" id="29760"/>
    <lineage>
        <taxon>Eukaryota</taxon>
        <taxon>Viridiplantae</taxon>
        <taxon>Streptophyta</taxon>
        <taxon>Embryophyta</taxon>
        <taxon>Tracheophyta</taxon>
        <taxon>Spermatophyta</taxon>
        <taxon>Magnoliopsida</taxon>
        <taxon>eudicotyledons</taxon>
        <taxon>Gunneridae</taxon>
        <taxon>Pentapetalae</taxon>
        <taxon>rosids</taxon>
        <taxon>Vitales</taxon>
        <taxon>Vitaceae</taxon>
        <taxon>Viteae</taxon>
        <taxon>Vitis</taxon>
    </lineage>
</organism>
<comment type="caution">
    <text evidence="1">The sequence shown here is derived from an EMBL/GenBank/DDBJ whole genome shotgun (WGS) entry which is preliminary data.</text>
</comment>
<protein>
    <submittedName>
        <fullName evidence="1">AP-2 complex subunit mu</fullName>
    </submittedName>
</protein>
<dbReference type="AlphaFoldDB" id="A0A438CF52"/>
<sequence>MANNDSLLGNDHDLSLGHNQPLGLRHNHHLVLSHELVLGHAYDDELALGQNHEHEMALRHAHGHHNHENGFDRNHALILSENHELALVENHDLDENIKLTASQSGEISILNQTRLVLLPNVQVMDALGEFIVQNFQVFPPSQSGLSMNHIPLVGLHISVINKLQYSGPQVHEEEENDVREKLIERCQSVKLDACNSDGFHADNKSQVEKACGQTPHPDVCVSCVNSDPNRSTSEILFCMMSEATHGHEVVDPQVRNTSEPNLKQALQTCNVSIFLASIDLTDSFTRMEGEDYQKTETDLESSNEDALQHHKAFLKLYITQEGVRSPFSSKLSGRRVPNATLQVTGAVGWKREGEYD</sequence>
<evidence type="ECO:0000313" key="1">
    <source>
        <dbReference type="EMBL" id="RVW21829.1"/>
    </source>
</evidence>
<dbReference type="OrthoDB" id="1826183at2759"/>
<evidence type="ECO:0000313" key="2">
    <source>
        <dbReference type="Proteomes" id="UP000288805"/>
    </source>
</evidence>
<dbReference type="SUPFAM" id="SSF101148">
    <property type="entry name" value="Plant invertase/pectin methylesterase inhibitor"/>
    <property type="match status" value="1"/>
</dbReference>